<organism evidence="2 3">
    <name type="scientific">Candidatus Giovannonibacteria bacterium GW2011_GWA2_44_26</name>
    <dbReference type="NCBI Taxonomy" id="1618648"/>
    <lineage>
        <taxon>Bacteria</taxon>
        <taxon>Candidatus Giovannoniibacteriota</taxon>
    </lineage>
</organism>
<feature type="compositionally biased region" description="Basic and acidic residues" evidence="1">
    <location>
        <begin position="106"/>
        <end position="121"/>
    </location>
</feature>
<dbReference type="Proteomes" id="UP000033945">
    <property type="component" value="Unassembled WGS sequence"/>
</dbReference>
<evidence type="ECO:0000313" key="3">
    <source>
        <dbReference type="Proteomes" id="UP000033945"/>
    </source>
</evidence>
<proteinExistence type="predicted"/>
<sequence length="156" mass="17222">MVKQPQLAEQLKAALAEAMKASDAEPKDELDIEAILDKKLEERETKAKTKAEIDKWIGEHEDFKEPELGHQVLDIIEKEKLPFNARTLQLAYDSITKDSQAKKAADEALKKEEVKNLERENASGVGGGSPATKGNTPQDSPFDDLVGSSINPNKVR</sequence>
<reference evidence="2 3" key="1">
    <citation type="journal article" date="2015" name="Nature">
        <title>rRNA introns, odd ribosomes, and small enigmatic genomes across a large radiation of phyla.</title>
        <authorList>
            <person name="Brown C.T."/>
            <person name="Hug L.A."/>
            <person name="Thomas B.C."/>
            <person name="Sharon I."/>
            <person name="Castelle C.J."/>
            <person name="Singh A."/>
            <person name="Wilkins M.J."/>
            <person name="Williams K.H."/>
            <person name="Banfield J.F."/>
        </authorList>
    </citation>
    <scope>NUCLEOTIDE SEQUENCE [LARGE SCALE GENOMIC DNA]</scope>
</reference>
<accession>A0A0G1ISR3</accession>
<gene>
    <name evidence="2" type="ORF">UW55_C0012G0011</name>
</gene>
<comment type="caution">
    <text evidence="2">The sequence shown here is derived from an EMBL/GenBank/DDBJ whole genome shotgun (WGS) entry which is preliminary data.</text>
</comment>
<dbReference type="AlphaFoldDB" id="A0A0G1ISR3"/>
<evidence type="ECO:0000256" key="1">
    <source>
        <dbReference type="SAM" id="MobiDB-lite"/>
    </source>
</evidence>
<name>A0A0G1ISR3_9BACT</name>
<evidence type="ECO:0000313" key="2">
    <source>
        <dbReference type="EMBL" id="KKT62451.1"/>
    </source>
</evidence>
<dbReference type="EMBL" id="LCIT01000012">
    <property type="protein sequence ID" value="KKT62451.1"/>
    <property type="molecule type" value="Genomic_DNA"/>
</dbReference>
<feature type="region of interest" description="Disordered" evidence="1">
    <location>
        <begin position="106"/>
        <end position="156"/>
    </location>
</feature>
<protein>
    <submittedName>
        <fullName evidence="2">Uncharacterized protein</fullName>
    </submittedName>
</protein>